<dbReference type="Gramene" id="GBG74752">
    <property type="protein sequence ID" value="GBG74752"/>
    <property type="gene ID" value="CBR_g19265"/>
</dbReference>
<dbReference type="AlphaFoldDB" id="A0A388KXP7"/>
<keyword evidence="3" id="KW-1185">Reference proteome</keyword>
<comment type="caution">
    <text evidence="2">The sequence shown here is derived from an EMBL/GenBank/DDBJ whole genome shotgun (WGS) entry which is preliminary data.</text>
</comment>
<dbReference type="EMBL" id="BFEA01000210">
    <property type="protein sequence ID" value="GBG74752.1"/>
    <property type="molecule type" value="Genomic_DNA"/>
</dbReference>
<organism evidence="2 3">
    <name type="scientific">Chara braunii</name>
    <name type="common">Braun's stonewort</name>
    <dbReference type="NCBI Taxonomy" id="69332"/>
    <lineage>
        <taxon>Eukaryota</taxon>
        <taxon>Viridiplantae</taxon>
        <taxon>Streptophyta</taxon>
        <taxon>Charophyceae</taxon>
        <taxon>Charales</taxon>
        <taxon>Characeae</taxon>
        <taxon>Chara</taxon>
    </lineage>
</organism>
<reference evidence="2 3" key="1">
    <citation type="journal article" date="2018" name="Cell">
        <title>The Chara Genome: Secondary Complexity and Implications for Plant Terrestrialization.</title>
        <authorList>
            <person name="Nishiyama T."/>
            <person name="Sakayama H."/>
            <person name="Vries J.D."/>
            <person name="Buschmann H."/>
            <person name="Saint-Marcoux D."/>
            <person name="Ullrich K.K."/>
            <person name="Haas F.B."/>
            <person name="Vanderstraeten L."/>
            <person name="Becker D."/>
            <person name="Lang D."/>
            <person name="Vosolsobe S."/>
            <person name="Rombauts S."/>
            <person name="Wilhelmsson P.K.I."/>
            <person name="Janitza P."/>
            <person name="Kern R."/>
            <person name="Heyl A."/>
            <person name="Rumpler F."/>
            <person name="Villalobos L.I.A.C."/>
            <person name="Clay J.M."/>
            <person name="Skokan R."/>
            <person name="Toyoda A."/>
            <person name="Suzuki Y."/>
            <person name="Kagoshima H."/>
            <person name="Schijlen E."/>
            <person name="Tajeshwar N."/>
            <person name="Catarino B."/>
            <person name="Hetherington A.J."/>
            <person name="Saltykova A."/>
            <person name="Bonnot C."/>
            <person name="Breuninger H."/>
            <person name="Symeonidi A."/>
            <person name="Radhakrishnan G.V."/>
            <person name="Van Nieuwerburgh F."/>
            <person name="Deforce D."/>
            <person name="Chang C."/>
            <person name="Karol K.G."/>
            <person name="Hedrich R."/>
            <person name="Ulvskov P."/>
            <person name="Glockner G."/>
            <person name="Delwiche C.F."/>
            <person name="Petrasek J."/>
            <person name="Van de Peer Y."/>
            <person name="Friml J."/>
            <person name="Beilby M."/>
            <person name="Dolan L."/>
            <person name="Kohara Y."/>
            <person name="Sugano S."/>
            <person name="Fujiyama A."/>
            <person name="Delaux P.-M."/>
            <person name="Quint M."/>
            <person name="TheiBen G."/>
            <person name="Hagemann M."/>
            <person name="Harholt J."/>
            <person name="Dunand C."/>
            <person name="Zachgo S."/>
            <person name="Langdale J."/>
            <person name="Maumus F."/>
            <person name="Straeten D.V.D."/>
            <person name="Gould S.B."/>
            <person name="Rensing S.A."/>
        </authorList>
    </citation>
    <scope>NUCLEOTIDE SEQUENCE [LARGE SCALE GENOMIC DNA]</scope>
    <source>
        <strain evidence="2 3">S276</strain>
    </source>
</reference>
<evidence type="ECO:0000313" key="2">
    <source>
        <dbReference type="EMBL" id="GBG74752.1"/>
    </source>
</evidence>
<proteinExistence type="predicted"/>
<protein>
    <submittedName>
        <fullName evidence="2">Uncharacterized protein</fullName>
    </submittedName>
</protein>
<feature type="compositionally biased region" description="Basic and acidic residues" evidence="1">
    <location>
        <begin position="83"/>
        <end position="96"/>
    </location>
</feature>
<dbReference type="Proteomes" id="UP000265515">
    <property type="component" value="Unassembled WGS sequence"/>
</dbReference>
<feature type="region of interest" description="Disordered" evidence="1">
    <location>
        <begin position="185"/>
        <end position="246"/>
    </location>
</feature>
<evidence type="ECO:0000313" key="3">
    <source>
        <dbReference type="Proteomes" id="UP000265515"/>
    </source>
</evidence>
<feature type="region of interest" description="Disordered" evidence="1">
    <location>
        <begin position="75"/>
        <end position="165"/>
    </location>
</feature>
<feature type="compositionally biased region" description="Acidic residues" evidence="1">
    <location>
        <begin position="193"/>
        <end position="214"/>
    </location>
</feature>
<gene>
    <name evidence="2" type="ORF">CBR_g19265</name>
</gene>
<accession>A0A388KXP7</accession>
<feature type="region of interest" description="Disordered" evidence="1">
    <location>
        <begin position="14"/>
        <end position="38"/>
    </location>
</feature>
<name>A0A388KXP7_CHABU</name>
<evidence type="ECO:0000256" key="1">
    <source>
        <dbReference type="SAM" id="MobiDB-lite"/>
    </source>
</evidence>
<feature type="compositionally biased region" description="Acidic residues" evidence="1">
    <location>
        <begin position="223"/>
        <end position="239"/>
    </location>
</feature>
<sequence>MVIQLRKYIEKLLAGGGGKGNSKQEEHGDNASAAGRGLPDTAEHTWAMDRLLNTKCVEDEVLILRDTITRARLHEEEEGMGTEVERPKVQKRKALDGEDVEREVQPESAPVVKRKKVVKFDDSPMEDTEAIGEGPERGGGLPQKKAAAQRQRKSKGAESESDVEVMDKEMAGVAIANLARRLQKRQKKVPSSEEGEEEEEEEGEEMEQGEDSETDSGVISASDVDEGESSEEEDEDISDEGSGRSQMAHSSLSMVLCCGLLCRRSHLFTGNARYVINHGKLLTLVSLVPSEEPTGCWAGL</sequence>